<proteinExistence type="predicted"/>
<reference evidence="2 3" key="1">
    <citation type="submission" date="2022-09" db="EMBL/GenBank/DDBJ databases">
        <title>Interaction between co-microsymbionts with complementary sets of symbiotic genes in legume-rhizobium systems.</title>
        <authorList>
            <person name="Safronova V."/>
            <person name="Sazanova A."/>
            <person name="Afonin A."/>
            <person name="Chirak E."/>
        </authorList>
    </citation>
    <scope>NUCLEOTIDE SEQUENCE [LARGE SCALE GENOMIC DNA]</scope>
    <source>
        <strain evidence="2 3">A18/4-1</strain>
    </source>
</reference>
<name>A0ABY6CDK7_9HYPH</name>
<dbReference type="EMBL" id="CP104965">
    <property type="protein sequence ID" value="UXN69908.1"/>
    <property type="molecule type" value="Genomic_DNA"/>
</dbReference>
<protein>
    <submittedName>
        <fullName evidence="2">GNAT family N-acetyltransferase</fullName>
    </submittedName>
</protein>
<dbReference type="InterPro" id="IPR051908">
    <property type="entry name" value="Ribosomal_N-acetyltransferase"/>
</dbReference>
<dbReference type="Pfam" id="PF13302">
    <property type="entry name" value="Acetyltransf_3"/>
    <property type="match status" value="1"/>
</dbReference>
<organism evidence="2 3">
    <name type="scientific">Devosia neptuniae</name>
    <dbReference type="NCBI Taxonomy" id="191302"/>
    <lineage>
        <taxon>Bacteria</taxon>
        <taxon>Pseudomonadati</taxon>
        <taxon>Pseudomonadota</taxon>
        <taxon>Alphaproteobacteria</taxon>
        <taxon>Hyphomicrobiales</taxon>
        <taxon>Devosiaceae</taxon>
        <taxon>Devosia</taxon>
    </lineage>
</organism>
<evidence type="ECO:0000259" key="1">
    <source>
        <dbReference type="Pfam" id="PF13302"/>
    </source>
</evidence>
<sequence>MIDLLYGHSQTVADWVARQIPGCERGFLNPVAIGVVEGGKLIGGTVFHNWAPEAGVIEMSSAGTSPRWLHPRMLRAIFAYAFDQIGCQMVVMRVSERNERMVRIAERFGFAGVLIPRLRGRDEAEWIFSLTDDQWRQHSFARSTHGQA</sequence>
<dbReference type="Gene3D" id="3.40.630.30">
    <property type="match status" value="1"/>
</dbReference>
<evidence type="ECO:0000313" key="2">
    <source>
        <dbReference type="EMBL" id="UXN69908.1"/>
    </source>
</evidence>
<dbReference type="InterPro" id="IPR000182">
    <property type="entry name" value="GNAT_dom"/>
</dbReference>
<dbReference type="InterPro" id="IPR016181">
    <property type="entry name" value="Acyl_CoA_acyltransferase"/>
</dbReference>
<dbReference type="RefSeq" id="WP_262168602.1">
    <property type="nucleotide sequence ID" value="NZ_CP104965.1"/>
</dbReference>
<dbReference type="SUPFAM" id="SSF55729">
    <property type="entry name" value="Acyl-CoA N-acyltransferases (Nat)"/>
    <property type="match status" value="1"/>
</dbReference>
<gene>
    <name evidence="2" type="ORF">N8A98_22315</name>
</gene>
<accession>A0ABY6CDK7</accession>
<evidence type="ECO:0000313" key="3">
    <source>
        <dbReference type="Proteomes" id="UP001061862"/>
    </source>
</evidence>
<keyword evidence="3" id="KW-1185">Reference proteome</keyword>
<dbReference type="PANTHER" id="PTHR43441:SF6">
    <property type="entry name" value="N-ACETYLTRANSFERASE DOMAIN-CONTAINING PROTEIN"/>
    <property type="match status" value="1"/>
</dbReference>
<dbReference type="Proteomes" id="UP001061862">
    <property type="component" value="Chromosome"/>
</dbReference>
<feature type="domain" description="N-acetyltransferase" evidence="1">
    <location>
        <begin position="31"/>
        <end position="110"/>
    </location>
</feature>
<dbReference type="PANTHER" id="PTHR43441">
    <property type="entry name" value="RIBOSOMAL-PROTEIN-SERINE ACETYLTRANSFERASE"/>
    <property type="match status" value="1"/>
</dbReference>